<dbReference type="EMBL" id="AP021906">
    <property type="protein sequence ID" value="BBP88100.1"/>
    <property type="molecule type" value="Genomic_DNA"/>
</dbReference>
<evidence type="ECO:0000259" key="1">
    <source>
        <dbReference type="Pfam" id="PF13556"/>
    </source>
</evidence>
<dbReference type="Proteomes" id="UP000464658">
    <property type="component" value="Chromosome"/>
</dbReference>
<dbReference type="InterPro" id="IPR042070">
    <property type="entry name" value="PucR_C-HTH_sf"/>
</dbReference>
<sequence length="64" mass="7507">MNIFLQTNGSKKETASRLYIVRQTLYHRLDKLHALLGEDVMQAPKRQALEFAILAYEFLQGNRR</sequence>
<accession>A0A5S9M3E6</accession>
<gene>
    <name evidence="2" type="ORF">BsIDN1_17180</name>
</gene>
<dbReference type="Pfam" id="PF13556">
    <property type="entry name" value="HTH_30"/>
    <property type="match status" value="1"/>
</dbReference>
<evidence type="ECO:0000313" key="2">
    <source>
        <dbReference type="EMBL" id="BBP88100.1"/>
    </source>
</evidence>
<dbReference type="InterPro" id="IPR025736">
    <property type="entry name" value="PucR_C-HTH_dom"/>
</dbReference>
<reference evidence="2 3" key="1">
    <citation type="submission" date="2019-12" db="EMBL/GenBank/DDBJ databases">
        <title>Full genome sequence of a Bacillus safensis strain isolated from commercially available natto in Indonesia.</title>
        <authorList>
            <person name="Yoshida M."/>
            <person name="Uomi M."/>
            <person name="Waturangi D."/>
            <person name="Ekaputri J.J."/>
            <person name="Setiamarga D.H.E."/>
        </authorList>
    </citation>
    <scope>NUCLEOTIDE SEQUENCE [LARGE SCALE GENOMIC DNA]</scope>
    <source>
        <strain evidence="2 3">IDN1</strain>
    </source>
</reference>
<dbReference type="Gene3D" id="1.10.10.2840">
    <property type="entry name" value="PucR C-terminal helix-turn-helix domain"/>
    <property type="match status" value="1"/>
</dbReference>
<name>A0A5S9M3E6_BACIA</name>
<evidence type="ECO:0000313" key="3">
    <source>
        <dbReference type="Proteomes" id="UP000464658"/>
    </source>
</evidence>
<dbReference type="AlphaFoldDB" id="A0A5S9M3E6"/>
<proteinExistence type="predicted"/>
<organism evidence="2 3">
    <name type="scientific">Bacillus safensis</name>
    <dbReference type="NCBI Taxonomy" id="561879"/>
    <lineage>
        <taxon>Bacteria</taxon>
        <taxon>Bacillati</taxon>
        <taxon>Bacillota</taxon>
        <taxon>Bacilli</taxon>
        <taxon>Bacillales</taxon>
        <taxon>Bacillaceae</taxon>
        <taxon>Bacillus</taxon>
    </lineage>
</organism>
<feature type="domain" description="PucR C-terminal helix-turn-helix" evidence="1">
    <location>
        <begin position="3"/>
        <end position="55"/>
    </location>
</feature>
<protein>
    <recommendedName>
        <fullName evidence="1">PucR C-terminal helix-turn-helix domain-containing protein</fullName>
    </recommendedName>
</protein>